<dbReference type="Proteomes" id="UP001238540">
    <property type="component" value="Unassembled WGS sequence"/>
</dbReference>
<proteinExistence type="predicted"/>
<sequence length="49" mass="5664">MASFRCHPDKNLAIYSTLIACYFYDGKAQPSPVKWLVWFVKGLRIISID</sequence>
<comment type="caution">
    <text evidence="1">The sequence shown here is derived from an EMBL/GenBank/DDBJ whole genome shotgun (WGS) entry which is preliminary data.</text>
</comment>
<dbReference type="EMBL" id="JAUFQC010000001">
    <property type="protein sequence ID" value="MDN3608237.1"/>
    <property type="molecule type" value="Genomic_DNA"/>
</dbReference>
<accession>A0ABT8BM75</accession>
<gene>
    <name evidence="1" type="ORF">QWZ16_00315</name>
</gene>
<evidence type="ECO:0000313" key="2">
    <source>
        <dbReference type="Proteomes" id="UP001238540"/>
    </source>
</evidence>
<keyword evidence="2" id="KW-1185">Reference proteome</keyword>
<organism evidence="1 2">
    <name type="scientific">Vibrio ostreicida</name>
    <dbReference type="NCBI Taxonomy" id="526588"/>
    <lineage>
        <taxon>Bacteria</taxon>
        <taxon>Pseudomonadati</taxon>
        <taxon>Pseudomonadota</taxon>
        <taxon>Gammaproteobacteria</taxon>
        <taxon>Vibrionales</taxon>
        <taxon>Vibrionaceae</taxon>
        <taxon>Vibrio</taxon>
    </lineage>
</organism>
<protein>
    <submittedName>
        <fullName evidence="1">Uncharacterized protein</fullName>
    </submittedName>
</protein>
<name>A0ABT8BM75_9VIBR</name>
<evidence type="ECO:0000313" key="1">
    <source>
        <dbReference type="EMBL" id="MDN3608237.1"/>
    </source>
</evidence>
<reference evidence="2" key="1">
    <citation type="journal article" date="2019" name="Int. J. Syst. Evol. Microbiol.">
        <title>The Global Catalogue of Microorganisms (GCM) 10K type strain sequencing project: providing services to taxonomists for standard genome sequencing and annotation.</title>
        <authorList>
            <consortium name="The Broad Institute Genomics Platform"/>
            <consortium name="The Broad Institute Genome Sequencing Center for Infectious Disease"/>
            <person name="Wu L."/>
            <person name="Ma J."/>
        </authorList>
    </citation>
    <scope>NUCLEOTIDE SEQUENCE [LARGE SCALE GENOMIC DNA]</scope>
    <source>
        <strain evidence="2">CECT 7398</strain>
    </source>
</reference>
<dbReference type="PROSITE" id="PS51257">
    <property type="entry name" value="PROKAR_LIPOPROTEIN"/>
    <property type="match status" value="1"/>
</dbReference>
<dbReference type="RefSeq" id="WP_290310265.1">
    <property type="nucleotide sequence ID" value="NZ_JAUFQC010000001.1"/>
</dbReference>